<sequence>MCIGIRYKSNEHMPLVPLGVTAEQFQRTGTTSGNNNNTYGAGYNTDYNVSSHNAELGGYSTSQWGTKKSESVTTKIFASLLLIVGVGLIVGGLYQYFYLKGDEYIYCWVGGSIILIVLTIAVIARYRK</sequence>
<proteinExistence type="predicted"/>
<comment type="caution">
    <text evidence="2">The sequence shown here is derived from an EMBL/GenBank/DDBJ whole genome shotgun (WGS) entry which is preliminary data.</text>
</comment>
<evidence type="ECO:0000313" key="3">
    <source>
        <dbReference type="Proteomes" id="UP000001396"/>
    </source>
</evidence>
<dbReference type="EMBL" id="ADBJ01000050">
    <property type="protein sequence ID" value="EFA76144.1"/>
    <property type="molecule type" value="Genomic_DNA"/>
</dbReference>
<protein>
    <recommendedName>
        <fullName evidence="4">Transmembrane protein</fullName>
    </recommendedName>
</protein>
<dbReference type="InParanoid" id="D3BRW2"/>
<keyword evidence="3" id="KW-1185">Reference proteome</keyword>
<organism evidence="2 3">
    <name type="scientific">Heterostelium pallidum (strain ATCC 26659 / Pp 5 / PN500)</name>
    <name type="common">Cellular slime mold</name>
    <name type="synonym">Polysphondylium pallidum</name>
    <dbReference type="NCBI Taxonomy" id="670386"/>
    <lineage>
        <taxon>Eukaryota</taxon>
        <taxon>Amoebozoa</taxon>
        <taxon>Evosea</taxon>
        <taxon>Eumycetozoa</taxon>
        <taxon>Dictyostelia</taxon>
        <taxon>Acytosteliales</taxon>
        <taxon>Acytosteliaceae</taxon>
        <taxon>Heterostelium</taxon>
    </lineage>
</organism>
<reference evidence="2 3" key="1">
    <citation type="journal article" date="2011" name="Genome Res.">
        <title>Phylogeny-wide analysis of social amoeba genomes highlights ancient origins for complex intercellular communication.</title>
        <authorList>
            <person name="Heidel A.J."/>
            <person name="Lawal H.M."/>
            <person name="Felder M."/>
            <person name="Schilde C."/>
            <person name="Helps N.R."/>
            <person name="Tunggal B."/>
            <person name="Rivero F."/>
            <person name="John U."/>
            <person name="Schleicher M."/>
            <person name="Eichinger L."/>
            <person name="Platzer M."/>
            <person name="Noegel A.A."/>
            <person name="Schaap P."/>
            <person name="Gloeckner G."/>
        </authorList>
    </citation>
    <scope>NUCLEOTIDE SEQUENCE [LARGE SCALE GENOMIC DNA]</scope>
    <source>
        <strain evidence="3">ATCC 26659 / Pp 5 / PN500</strain>
    </source>
</reference>
<evidence type="ECO:0008006" key="4">
    <source>
        <dbReference type="Google" id="ProtNLM"/>
    </source>
</evidence>
<feature type="transmembrane region" description="Helical" evidence="1">
    <location>
        <begin position="103"/>
        <end position="124"/>
    </location>
</feature>
<keyword evidence="1" id="KW-0812">Transmembrane</keyword>
<evidence type="ECO:0000313" key="2">
    <source>
        <dbReference type="EMBL" id="EFA76144.1"/>
    </source>
</evidence>
<gene>
    <name evidence="2" type="ORF">PPL_10725</name>
</gene>
<evidence type="ECO:0000256" key="1">
    <source>
        <dbReference type="SAM" id="Phobius"/>
    </source>
</evidence>
<dbReference type="RefSeq" id="XP_020428278.1">
    <property type="nucleotide sequence ID" value="XM_020581491.1"/>
</dbReference>
<dbReference type="GeneID" id="31366194"/>
<keyword evidence="1" id="KW-0472">Membrane</keyword>
<keyword evidence="1" id="KW-1133">Transmembrane helix</keyword>
<feature type="transmembrane region" description="Helical" evidence="1">
    <location>
        <begin position="76"/>
        <end position="97"/>
    </location>
</feature>
<name>D3BRW2_HETP5</name>
<accession>D3BRW2</accession>
<dbReference type="AlphaFoldDB" id="D3BRW2"/>
<dbReference type="Proteomes" id="UP000001396">
    <property type="component" value="Unassembled WGS sequence"/>
</dbReference>